<evidence type="ECO:0000313" key="6">
    <source>
        <dbReference type="EMBL" id="KAH8701947.1"/>
    </source>
</evidence>
<dbReference type="GO" id="GO:0003677">
    <property type="term" value="F:DNA binding"/>
    <property type="evidence" value="ECO:0007669"/>
    <property type="project" value="UniProtKB-KW"/>
</dbReference>
<name>A0AAD4Q3Q1_9EURO</name>
<dbReference type="GO" id="GO:0000981">
    <property type="term" value="F:DNA-binding transcription factor activity, RNA polymerase II-specific"/>
    <property type="evidence" value="ECO:0007669"/>
    <property type="project" value="InterPro"/>
</dbReference>
<dbReference type="GO" id="GO:0008270">
    <property type="term" value="F:zinc ion binding"/>
    <property type="evidence" value="ECO:0007669"/>
    <property type="project" value="InterPro"/>
</dbReference>
<evidence type="ECO:0000256" key="3">
    <source>
        <dbReference type="ARBA" id="ARBA00023163"/>
    </source>
</evidence>
<dbReference type="PROSITE" id="PS00463">
    <property type="entry name" value="ZN2_CY6_FUNGAL_1"/>
    <property type="match status" value="1"/>
</dbReference>
<organism evidence="6 7">
    <name type="scientific">Talaromyces proteolyticus</name>
    <dbReference type="NCBI Taxonomy" id="1131652"/>
    <lineage>
        <taxon>Eukaryota</taxon>
        <taxon>Fungi</taxon>
        <taxon>Dikarya</taxon>
        <taxon>Ascomycota</taxon>
        <taxon>Pezizomycotina</taxon>
        <taxon>Eurotiomycetes</taxon>
        <taxon>Eurotiomycetidae</taxon>
        <taxon>Eurotiales</taxon>
        <taxon>Trichocomaceae</taxon>
        <taxon>Talaromyces</taxon>
        <taxon>Talaromyces sect. Bacilispori</taxon>
    </lineage>
</organism>
<dbReference type="CDD" id="cd12148">
    <property type="entry name" value="fungal_TF_MHR"/>
    <property type="match status" value="1"/>
</dbReference>
<evidence type="ECO:0000256" key="2">
    <source>
        <dbReference type="ARBA" id="ARBA00023125"/>
    </source>
</evidence>
<evidence type="ECO:0000256" key="1">
    <source>
        <dbReference type="ARBA" id="ARBA00023015"/>
    </source>
</evidence>
<keyword evidence="1" id="KW-0805">Transcription regulation</keyword>
<feature type="domain" description="Zn(2)-C6 fungal-type" evidence="5">
    <location>
        <begin position="25"/>
        <end position="58"/>
    </location>
</feature>
<gene>
    <name evidence="6" type="ORF">BGW36DRAFT_263745</name>
</gene>
<dbReference type="AlphaFoldDB" id="A0AAD4Q3Q1"/>
<dbReference type="EMBL" id="JAJTJA010000003">
    <property type="protein sequence ID" value="KAH8701947.1"/>
    <property type="molecule type" value="Genomic_DNA"/>
</dbReference>
<keyword evidence="3" id="KW-0804">Transcription</keyword>
<comment type="caution">
    <text evidence="6">The sequence shown here is derived from an EMBL/GenBank/DDBJ whole genome shotgun (WGS) entry which is preliminary data.</text>
</comment>
<accession>A0AAD4Q3Q1</accession>
<dbReference type="Gene3D" id="4.10.240.10">
    <property type="entry name" value="Zn(2)-C6 fungal-type DNA-binding domain"/>
    <property type="match status" value="1"/>
</dbReference>
<reference evidence="6" key="1">
    <citation type="submission" date="2021-12" db="EMBL/GenBank/DDBJ databases">
        <title>Convergent genome expansion in fungi linked to evolution of root-endophyte symbiosis.</title>
        <authorList>
            <consortium name="DOE Joint Genome Institute"/>
            <person name="Ke Y.-H."/>
            <person name="Bonito G."/>
            <person name="Liao H.-L."/>
            <person name="Looney B."/>
            <person name="Rojas-Flechas A."/>
            <person name="Nash J."/>
            <person name="Hameed K."/>
            <person name="Schadt C."/>
            <person name="Martin F."/>
            <person name="Crous P.W."/>
            <person name="Miettinen O."/>
            <person name="Magnuson J.K."/>
            <person name="Labbe J."/>
            <person name="Jacobson D."/>
            <person name="Doktycz M.J."/>
            <person name="Veneault-Fourrey C."/>
            <person name="Kuo A."/>
            <person name="Mondo S."/>
            <person name="Calhoun S."/>
            <person name="Riley R."/>
            <person name="Ohm R."/>
            <person name="LaButti K."/>
            <person name="Andreopoulos B."/>
            <person name="Pangilinan J."/>
            <person name="Nolan M."/>
            <person name="Tritt A."/>
            <person name="Clum A."/>
            <person name="Lipzen A."/>
            <person name="Daum C."/>
            <person name="Barry K."/>
            <person name="Grigoriev I.V."/>
            <person name="Vilgalys R."/>
        </authorList>
    </citation>
    <scope>NUCLEOTIDE SEQUENCE</scope>
    <source>
        <strain evidence="6">PMI_201</strain>
    </source>
</reference>
<dbReference type="InterPro" id="IPR001138">
    <property type="entry name" value="Zn2Cys6_DnaBD"/>
</dbReference>
<keyword evidence="7" id="KW-1185">Reference proteome</keyword>
<dbReference type="CDD" id="cd00067">
    <property type="entry name" value="GAL4"/>
    <property type="match status" value="1"/>
</dbReference>
<dbReference type="GeneID" id="70240386"/>
<dbReference type="Proteomes" id="UP001201262">
    <property type="component" value="Unassembled WGS sequence"/>
</dbReference>
<evidence type="ECO:0000256" key="4">
    <source>
        <dbReference type="ARBA" id="ARBA00023242"/>
    </source>
</evidence>
<dbReference type="InterPro" id="IPR036864">
    <property type="entry name" value="Zn2-C6_fun-type_DNA-bd_sf"/>
</dbReference>
<sequence>TLTEDHETGAEPEAKRRKTRKGTHSCWECRRQKLKCIFSAPTDTICFRCQQRNTKCVSQEFPEEVSAPVERTRRMGDRVVRVEALVEQLVKKVGSHNDGTAVVCRTPASEDGGNPRHGIPTPVSTVESDSSRFLALYKPSKVWKYEKLSRLLYDSLPTREDTEMIYSARGHSSMLFHEVWTIPYTILDQGDQKWSENKIVAPGPKTHPVIIARYMLHLAVFLQHIPPEFHKEARGLSESPRTIMKRLVDMAIGLVTTNDELIGSIEGLECVMMESLYQSNTGNLRRSWIAIRRALVIAQLMGLPRRGSRAQYKFLDPKTKADPLFMWFRIVFHDRHLCLMLGLQQGCLDHSMTSDAMMASETPVGRLERMHCVLASRILQRNESDPSCRDFDVMRDLDMELQKVTRILPNKWWLVPDLARSMSDSHALFWDMRRLFVQLFHYNLLNQLHLPYMLRSSDERKYDYSRITCVNASREILSRFVMFRSFNQSTFCCRMVDFFALMAAMTLLLALIDSHRSSSAEKLLAHQYLTDRAMIEQAQENMEEVNRLNTDLLSAQGADLLRRLLAIEAEAADGHMYRAEGVSVQVPESELAQSEEDNISEFRMYIPYFGTIKIARDGVISKKIPAAEQLLGASSNNSQLPITNEFNKTTPEIRNSETRIYSSSYAQPYANIQPQLPASSPGNNSVAAPFMPQLSGSISDTLLQQPEYPVLAADVDNWAFQGVDMAFFDSLMRG</sequence>
<protein>
    <recommendedName>
        <fullName evidence="5">Zn(2)-C6 fungal-type domain-containing protein</fullName>
    </recommendedName>
</protein>
<proteinExistence type="predicted"/>
<feature type="non-terminal residue" evidence="6">
    <location>
        <position position="1"/>
    </location>
</feature>
<evidence type="ECO:0000259" key="5">
    <source>
        <dbReference type="PROSITE" id="PS50048"/>
    </source>
</evidence>
<feature type="non-terminal residue" evidence="6">
    <location>
        <position position="734"/>
    </location>
</feature>
<dbReference type="SUPFAM" id="SSF57701">
    <property type="entry name" value="Zn2/Cys6 DNA-binding domain"/>
    <property type="match status" value="1"/>
</dbReference>
<dbReference type="PANTHER" id="PTHR47840">
    <property type="entry name" value="ZN(II)2CYS6 TRANSCRIPTION FACTOR (EUROFUNG)-RELATED"/>
    <property type="match status" value="1"/>
</dbReference>
<dbReference type="SMART" id="SM00066">
    <property type="entry name" value="GAL4"/>
    <property type="match status" value="1"/>
</dbReference>
<dbReference type="PROSITE" id="PS50048">
    <property type="entry name" value="ZN2_CY6_FUNGAL_2"/>
    <property type="match status" value="1"/>
</dbReference>
<dbReference type="PANTHER" id="PTHR47840:SF1">
    <property type="entry name" value="ZN(II)2CYS6 TRANSCRIPTION FACTOR (EUROFUNG)"/>
    <property type="match status" value="1"/>
</dbReference>
<dbReference type="Pfam" id="PF00172">
    <property type="entry name" value="Zn_clus"/>
    <property type="match status" value="1"/>
</dbReference>
<keyword evidence="2" id="KW-0238">DNA-binding</keyword>
<keyword evidence="4" id="KW-0539">Nucleus</keyword>
<dbReference type="RefSeq" id="XP_046075323.1">
    <property type="nucleotide sequence ID" value="XM_046210099.1"/>
</dbReference>
<evidence type="ECO:0000313" key="7">
    <source>
        <dbReference type="Proteomes" id="UP001201262"/>
    </source>
</evidence>